<evidence type="ECO:0000313" key="2">
    <source>
        <dbReference type="Proteomes" id="UP000240357"/>
    </source>
</evidence>
<comment type="caution">
    <text evidence="1">The sequence shown here is derived from an EMBL/GenBank/DDBJ whole genome shotgun (WGS) entry which is preliminary data.</text>
</comment>
<dbReference type="EMBL" id="PYFT01000001">
    <property type="protein sequence ID" value="PSR53889.1"/>
    <property type="molecule type" value="Genomic_DNA"/>
</dbReference>
<dbReference type="SUPFAM" id="SSF46565">
    <property type="entry name" value="Chaperone J-domain"/>
    <property type="match status" value="1"/>
</dbReference>
<dbReference type="OrthoDB" id="9779622at2"/>
<name>A0A2T2YEF3_9BACT</name>
<dbReference type="RefSeq" id="WP_106928980.1">
    <property type="nucleotide sequence ID" value="NZ_PYFT01000001.1"/>
</dbReference>
<evidence type="ECO:0000313" key="1">
    <source>
        <dbReference type="EMBL" id="PSR53889.1"/>
    </source>
</evidence>
<accession>A0A2T2YEF3</accession>
<sequence>MSEIKPFPLMWPLGYPRTEEPRRSLFFALTIAKARDGILEELRKWKADNVVISSNAPLMKNGQPYSTKTIGHQEDTGVAVYFNRAGEQWVVPCDEYDTIWDNMQAIRYIIESLRTIERHGGAQAFRSATTNFKALPERGTGLTGWEILKIKPCATEAEIKKAYRDQLKTAQGALGNITSEKLDLLVRAKEECLAAINRS</sequence>
<organism evidence="1 2">
    <name type="scientific">Adhaeribacter arboris</name>
    <dbReference type="NCBI Taxonomy" id="2072846"/>
    <lineage>
        <taxon>Bacteria</taxon>
        <taxon>Pseudomonadati</taxon>
        <taxon>Bacteroidota</taxon>
        <taxon>Cytophagia</taxon>
        <taxon>Cytophagales</taxon>
        <taxon>Hymenobacteraceae</taxon>
        <taxon>Adhaeribacter</taxon>
    </lineage>
</organism>
<evidence type="ECO:0008006" key="3">
    <source>
        <dbReference type="Google" id="ProtNLM"/>
    </source>
</evidence>
<keyword evidence="2" id="KW-1185">Reference proteome</keyword>
<proteinExistence type="predicted"/>
<reference evidence="1 2" key="1">
    <citation type="submission" date="2018-03" db="EMBL/GenBank/DDBJ databases">
        <title>Adhaeribacter sp. HMF7605 Genome sequencing and assembly.</title>
        <authorList>
            <person name="Kang H."/>
            <person name="Kang J."/>
            <person name="Cha I."/>
            <person name="Kim H."/>
            <person name="Joh K."/>
        </authorList>
    </citation>
    <scope>NUCLEOTIDE SEQUENCE [LARGE SCALE GENOMIC DNA]</scope>
    <source>
        <strain evidence="1 2">HMF7605</strain>
    </source>
</reference>
<protein>
    <recommendedName>
        <fullName evidence="3">J domain-containing protein</fullName>
    </recommendedName>
</protein>
<dbReference type="AlphaFoldDB" id="A0A2T2YEF3"/>
<gene>
    <name evidence="1" type="ORF">AHMF7605_10355</name>
</gene>
<dbReference type="InterPro" id="IPR036869">
    <property type="entry name" value="J_dom_sf"/>
</dbReference>
<dbReference type="Proteomes" id="UP000240357">
    <property type="component" value="Unassembled WGS sequence"/>
</dbReference>